<proteinExistence type="predicted"/>
<dbReference type="GO" id="GO:0003676">
    <property type="term" value="F:nucleic acid binding"/>
    <property type="evidence" value="ECO:0007669"/>
    <property type="project" value="InterPro"/>
</dbReference>
<protein>
    <submittedName>
        <fullName evidence="3">Exonuclease mut-7 homolog</fullName>
    </submittedName>
</protein>
<feature type="domain" description="3'-5' exonuclease" evidence="1">
    <location>
        <begin position="5"/>
        <end position="79"/>
    </location>
</feature>
<evidence type="ECO:0000313" key="3">
    <source>
        <dbReference type="EMBL" id="GIY48014.1"/>
    </source>
</evidence>
<keyword evidence="3" id="KW-0269">Exonuclease</keyword>
<dbReference type="GO" id="GO:0008408">
    <property type="term" value="F:3'-5' exonuclease activity"/>
    <property type="evidence" value="ECO:0007669"/>
    <property type="project" value="InterPro"/>
</dbReference>
<keyword evidence="4" id="KW-1185">Reference proteome</keyword>
<dbReference type="PANTHER" id="PTHR47765:SF3">
    <property type="entry name" value="3'-5' EXONUCLEASE DOMAIN-CONTAINING PROTEIN"/>
    <property type="match status" value="1"/>
</dbReference>
<keyword evidence="3" id="KW-0540">Nuclease</keyword>
<dbReference type="Pfam" id="PF01927">
    <property type="entry name" value="Mut7-C"/>
    <property type="match status" value="1"/>
</dbReference>
<dbReference type="Proteomes" id="UP001054945">
    <property type="component" value="Unassembled WGS sequence"/>
</dbReference>
<dbReference type="InterPro" id="IPR002782">
    <property type="entry name" value="Mut7-C_RNAse_dom"/>
</dbReference>
<accession>A0AAV4TQJ5</accession>
<dbReference type="InterPro" id="IPR012337">
    <property type="entry name" value="RNaseH-like_sf"/>
</dbReference>
<dbReference type="InterPro" id="IPR002562">
    <property type="entry name" value="3'-5'_exonuclease_dom"/>
</dbReference>
<reference evidence="3 4" key="1">
    <citation type="submission" date="2021-06" db="EMBL/GenBank/DDBJ databases">
        <title>Caerostris extrusa draft genome.</title>
        <authorList>
            <person name="Kono N."/>
            <person name="Arakawa K."/>
        </authorList>
    </citation>
    <scope>NUCLEOTIDE SEQUENCE [LARGE SCALE GENOMIC DNA]</scope>
</reference>
<dbReference type="InterPro" id="IPR052408">
    <property type="entry name" value="Exonuclease_MUT-7-like"/>
</dbReference>
<evidence type="ECO:0000259" key="2">
    <source>
        <dbReference type="Pfam" id="PF01927"/>
    </source>
</evidence>
<dbReference type="EMBL" id="BPLR01011663">
    <property type="protein sequence ID" value="GIY48014.1"/>
    <property type="molecule type" value="Genomic_DNA"/>
</dbReference>
<dbReference type="PANTHER" id="PTHR47765">
    <property type="entry name" value="3'-5' EXONUCLEASE DOMAIN-CONTAINING PROTEIN"/>
    <property type="match status" value="1"/>
</dbReference>
<dbReference type="InterPro" id="IPR036397">
    <property type="entry name" value="RNaseH_sf"/>
</dbReference>
<evidence type="ECO:0000259" key="1">
    <source>
        <dbReference type="Pfam" id="PF01612"/>
    </source>
</evidence>
<dbReference type="AlphaFoldDB" id="A0AAV4TQJ5"/>
<dbReference type="SUPFAM" id="SSF53098">
    <property type="entry name" value="Ribonuclease H-like"/>
    <property type="match status" value="1"/>
</dbReference>
<comment type="caution">
    <text evidence="3">The sequence shown here is derived from an EMBL/GenBank/DDBJ whole genome shotgun (WGS) entry which is preliminary data.</text>
</comment>
<organism evidence="3 4">
    <name type="scientific">Caerostris extrusa</name>
    <name type="common">Bark spider</name>
    <name type="synonym">Caerostris bankana</name>
    <dbReference type="NCBI Taxonomy" id="172846"/>
    <lineage>
        <taxon>Eukaryota</taxon>
        <taxon>Metazoa</taxon>
        <taxon>Ecdysozoa</taxon>
        <taxon>Arthropoda</taxon>
        <taxon>Chelicerata</taxon>
        <taxon>Arachnida</taxon>
        <taxon>Araneae</taxon>
        <taxon>Araneomorphae</taxon>
        <taxon>Entelegynae</taxon>
        <taxon>Araneoidea</taxon>
        <taxon>Araneidae</taxon>
        <taxon>Caerostris</taxon>
    </lineage>
</organism>
<name>A0AAV4TQJ5_CAEEX</name>
<dbReference type="GO" id="GO:0006139">
    <property type="term" value="P:nucleobase-containing compound metabolic process"/>
    <property type="evidence" value="ECO:0007669"/>
    <property type="project" value="InterPro"/>
</dbReference>
<dbReference type="Pfam" id="PF01612">
    <property type="entry name" value="DNA_pol_A_exo1"/>
    <property type="match status" value="1"/>
</dbReference>
<evidence type="ECO:0000313" key="4">
    <source>
        <dbReference type="Proteomes" id="UP001054945"/>
    </source>
</evidence>
<gene>
    <name evidence="3" type="primary">EXD3</name>
    <name evidence="3" type="ORF">CEXT_198641</name>
</gene>
<keyword evidence="3" id="KW-0378">Hydrolase</keyword>
<sequence>MALFFDKLQEIYPTEMNLITTKEKKNWGLSDLCEIILGQPLNKEERLCDWEKRPLTDSQLEYAALDAFCLVQMYDRLKQIALEKEMNFDHLATLSMHLTTSQWKPKRRFQGMRSEKGLDINKPLPIQHFKVVIDSTLEVQGKQLRQMGADVRILDSSDSPKTAVEISKSEERILICSLTLFRQVEHIHPEAFCFKPVNKYGDHTSISSIFHKFNVQLNSKSILSRCMVCNSPECIKLTIDDINFLQEYNKNKDPSILNCDTETSNFTKTLSDMIKSGKKIKFKNEHIPGYTGKFHAFLCTECGIVQ</sequence>
<dbReference type="Gene3D" id="3.30.420.10">
    <property type="entry name" value="Ribonuclease H-like superfamily/Ribonuclease H"/>
    <property type="match status" value="1"/>
</dbReference>
<feature type="domain" description="Mut7-C RNAse" evidence="2">
    <location>
        <begin position="130"/>
        <end position="259"/>
    </location>
</feature>